<sequence>MVPYKNKSKKSGIAAYELSNDSIKIRFADGETYLYTNESTGKDAVEQMKRLAVAGRGLSAYISQNVKDRFADKLD</sequence>
<dbReference type="Proteomes" id="UP000277579">
    <property type="component" value="Unassembled WGS sequence"/>
</dbReference>
<evidence type="ECO:0008006" key="3">
    <source>
        <dbReference type="Google" id="ProtNLM"/>
    </source>
</evidence>
<dbReference type="EMBL" id="RBLC01000001">
    <property type="protein sequence ID" value="RKS25617.1"/>
    <property type="molecule type" value="Genomic_DNA"/>
</dbReference>
<dbReference type="OrthoDB" id="7775479at2"/>
<gene>
    <name evidence="1" type="ORF">CLV94_0655</name>
</gene>
<accession>A0A495MHZ9</accession>
<comment type="caution">
    <text evidence="1">The sequence shown here is derived from an EMBL/GenBank/DDBJ whole genome shotgun (WGS) entry which is preliminary data.</text>
</comment>
<protein>
    <recommendedName>
        <fullName evidence="3">KTSC domain-containing protein</fullName>
    </recommendedName>
</protein>
<dbReference type="AlphaFoldDB" id="A0A495MHZ9"/>
<name>A0A495MHZ9_9FLAO</name>
<keyword evidence="2" id="KW-1185">Reference proteome</keyword>
<evidence type="ECO:0000313" key="1">
    <source>
        <dbReference type="EMBL" id="RKS25617.1"/>
    </source>
</evidence>
<organism evidence="1 2">
    <name type="scientific">Flavobacterium endophyticum</name>
    <dbReference type="NCBI Taxonomy" id="1540163"/>
    <lineage>
        <taxon>Bacteria</taxon>
        <taxon>Pseudomonadati</taxon>
        <taxon>Bacteroidota</taxon>
        <taxon>Flavobacteriia</taxon>
        <taxon>Flavobacteriales</taxon>
        <taxon>Flavobacteriaceae</taxon>
        <taxon>Flavobacterium</taxon>
    </lineage>
</organism>
<proteinExistence type="predicted"/>
<reference evidence="1 2" key="1">
    <citation type="submission" date="2018-10" db="EMBL/GenBank/DDBJ databases">
        <title>Genomic Encyclopedia of Archaeal and Bacterial Type Strains, Phase II (KMG-II): from individual species to whole genera.</title>
        <authorList>
            <person name="Goeker M."/>
        </authorList>
    </citation>
    <scope>NUCLEOTIDE SEQUENCE [LARGE SCALE GENOMIC DNA]</scope>
    <source>
        <strain evidence="1 2">DSM 29537</strain>
    </source>
</reference>
<dbReference type="RefSeq" id="WP_121375002.1">
    <property type="nucleotide sequence ID" value="NZ_RBLC01000001.1"/>
</dbReference>
<evidence type="ECO:0000313" key="2">
    <source>
        <dbReference type="Proteomes" id="UP000277579"/>
    </source>
</evidence>